<keyword evidence="1" id="KW-0732">Signal</keyword>
<dbReference type="SUPFAM" id="SSF56024">
    <property type="entry name" value="Phospholipase D/nuclease"/>
    <property type="match status" value="2"/>
</dbReference>
<comment type="caution">
    <text evidence="3">The sequence shown here is derived from an EMBL/GenBank/DDBJ whole genome shotgun (WGS) entry which is preliminary data.</text>
</comment>
<dbReference type="PANTHER" id="PTHR21248">
    <property type="entry name" value="CARDIOLIPIN SYNTHASE"/>
    <property type="match status" value="1"/>
</dbReference>
<reference evidence="3 4" key="1">
    <citation type="journal article" date="2013" name="ISME J.">
        <title>Comparative genomics of pathogenic lineages of Vibrio nigripulchritudo identifies virulence-associated traits.</title>
        <authorList>
            <person name="Goudenege D."/>
            <person name="Labreuche Y."/>
            <person name="Krin E."/>
            <person name="Ansquer D."/>
            <person name="Mangenot S."/>
            <person name="Calteau A."/>
            <person name="Medigue C."/>
            <person name="Mazel D."/>
            <person name="Polz M.F."/>
            <person name="Le Roux F."/>
        </authorList>
    </citation>
    <scope>NUCLEOTIDE SEQUENCE [LARGE SCALE GENOMIC DNA]</scope>
    <source>
        <strain evidence="3 4">SOn1</strain>
    </source>
</reference>
<dbReference type="AlphaFoldDB" id="A0AAV2VSP5"/>
<gene>
    <name evidence="3" type="ORF">VIBNISOn1_350003</name>
</gene>
<dbReference type="Pfam" id="PF13091">
    <property type="entry name" value="PLDc_2"/>
    <property type="match status" value="1"/>
</dbReference>
<organism evidence="3 4">
    <name type="scientific">Vibrio nigripulchritudo SOn1</name>
    <dbReference type="NCBI Taxonomy" id="1238450"/>
    <lineage>
        <taxon>Bacteria</taxon>
        <taxon>Pseudomonadati</taxon>
        <taxon>Pseudomonadota</taxon>
        <taxon>Gammaproteobacteria</taxon>
        <taxon>Vibrionales</taxon>
        <taxon>Vibrionaceae</taxon>
        <taxon>Vibrio</taxon>
    </lineage>
</organism>
<dbReference type="Gene3D" id="3.30.870.10">
    <property type="entry name" value="Endonuclease Chain A"/>
    <property type="match status" value="2"/>
</dbReference>
<dbReference type="InterPro" id="IPR025202">
    <property type="entry name" value="PLD-like_dom"/>
</dbReference>
<dbReference type="EMBL" id="CAOF01000126">
    <property type="protein sequence ID" value="CCO47767.1"/>
    <property type="molecule type" value="Genomic_DNA"/>
</dbReference>
<evidence type="ECO:0000256" key="1">
    <source>
        <dbReference type="SAM" id="SignalP"/>
    </source>
</evidence>
<dbReference type="RefSeq" id="WP_022612460.1">
    <property type="nucleotide sequence ID" value="NZ_LK391965.1"/>
</dbReference>
<dbReference type="GO" id="GO:0030572">
    <property type="term" value="F:phosphatidyltransferase activity"/>
    <property type="evidence" value="ECO:0007669"/>
    <property type="project" value="UniProtKB-ARBA"/>
</dbReference>
<dbReference type="SMART" id="SM00155">
    <property type="entry name" value="PLDc"/>
    <property type="match status" value="2"/>
</dbReference>
<protein>
    <recommendedName>
        <fullName evidence="2">PLD phosphodiesterase domain-containing protein</fullName>
    </recommendedName>
</protein>
<evidence type="ECO:0000313" key="4">
    <source>
        <dbReference type="Proteomes" id="UP000018211"/>
    </source>
</evidence>
<feature type="chain" id="PRO_5043988153" description="PLD phosphodiesterase domain-containing protein" evidence="1">
    <location>
        <begin position="23"/>
        <end position="869"/>
    </location>
</feature>
<dbReference type="InterPro" id="IPR001736">
    <property type="entry name" value="PLipase_D/transphosphatidylase"/>
</dbReference>
<dbReference type="PROSITE" id="PS50035">
    <property type="entry name" value="PLD"/>
    <property type="match status" value="2"/>
</dbReference>
<feature type="domain" description="PLD phosphodiesterase" evidence="2">
    <location>
        <begin position="554"/>
        <end position="581"/>
    </location>
</feature>
<sequence length="869" mass="97044">MNIFTKLSFALPTIVISNLVTSAPSAVSQTLVPPEVFLEQHKIKIGVNDGCLVPSAIILDYAAISDCFRPDSVWTYTEFGQLIAKRQLGYECLTVPEGGGLLYMDICDINNTRQNWYTDYSRVGIRLKTGNVTLRNQAISVTSDRLLLIDPSYPLVVVQNMQEMIAKQSPGYTQFSLNIYANKPIPENHSLYPTAASNVYFGKDSELRAYKNFYNVHKNTLFSNWGDPKLYKGCYRNPVTDVTSWAWAKVVNCPFDDSIDNSLRWAFRPDPKTSGSTSLYHIEPSRFSGRLVMQNSGTNTNSGYVSGSSYSNPYKVEEFYISSPGEIVAKYYDKVGVEESDIPAQEAANENIIHDVKQYFLEEVIGDCNAQCLLRQVSKRLSRVGYSHTWHLFPVTSIEVLSSLSGRESSVADVLRNNEVYRDKVINTIKNGQHIIDLTLLARIDGSWISRLQEALRTIEINALQNGTTPVVRIYVGLGGLATGWPDYVIDIVKRKLIGQGFISESGIPETQWNTHLQGILTQLVSGLAGNTNMQVYISGGRKSFLVPESGLFDLTWNHSKIVAVDGIEAITGGHNLWEEYFSETPVIDTSVKIQGTAAYFTHKVVDKMWRTGDFRHMLKWQHGAIALADTVPYVEQLLPLPPVISGDIDVLILDQGNPRTIDGADRFDMKAGVLAMISAAQREIFLSQQSLVNPYSKSWFGAFLRDIDEELAYMLAKKSIEGVDVKVVLSNPIAPFDTTSNASNTDIIGALWTAAIDSGVKNDADSRQKFCSHFKLGNLRIDSNSETYPNTSYSFANHSKTVMIDKKLFSIGSHNVYEQRPASLIEMMYIIASEVEAEKYHQAYWAPLIAHSQRTFVSKEQCVKAITF</sequence>
<proteinExistence type="predicted"/>
<evidence type="ECO:0000313" key="3">
    <source>
        <dbReference type="EMBL" id="CCO47767.1"/>
    </source>
</evidence>
<evidence type="ECO:0000259" key="2">
    <source>
        <dbReference type="PROSITE" id="PS50035"/>
    </source>
</evidence>
<feature type="domain" description="PLD phosphodiesterase" evidence="2">
    <location>
        <begin position="794"/>
        <end position="821"/>
    </location>
</feature>
<feature type="signal peptide" evidence="1">
    <location>
        <begin position="1"/>
        <end position="22"/>
    </location>
</feature>
<name>A0AAV2VSP5_9VIBR</name>
<accession>A0AAV2VSP5</accession>
<dbReference type="GO" id="GO:0032049">
    <property type="term" value="P:cardiolipin biosynthetic process"/>
    <property type="evidence" value="ECO:0007669"/>
    <property type="project" value="UniProtKB-ARBA"/>
</dbReference>
<dbReference type="Proteomes" id="UP000018211">
    <property type="component" value="Unassembled WGS sequence"/>
</dbReference>
<dbReference type="PANTHER" id="PTHR21248:SF22">
    <property type="entry name" value="PHOSPHOLIPASE D"/>
    <property type="match status" value="1"/>
</dbReference>